<accession>A0A3A8KL14</accession>
<dbReference type="Proteomes" id="UP000268313">
    <property type="component" value="Unassembled WGS sequence"/>
</dbReference>
<comment type="caution">
    <text evidence="2">The sequence shown here is derived from an EMBL/GenBank/DDBJ whole genome shotgun (WGS) entry which is preliminary data.</text>
</comment>
<dbReference type="AlphaFoldDB" id="A0A3A8KL14"/>
<reference evidence="3" key="1">
    <citation type="submission" date="2018-09" db="EMBL/GenBank/DDBJ databases">
        <authorList>
            <person name="Livingstone P.G."/>
            <person name="Whitworth D.E."/>
        </authorList>
    </citation>
    <scope>NUCLEOTIDE SEQUENCE [LARGE SCALE GENOMIC DNA]</scope>
    <source>
        <strain evidence="3">CA043D</strain>
    </source>
</reference>
<evidence type="ECO:0000256" key="1">
    <source>
        <dbReference type="SAM" id="SignalP"/>
    </source>
</evidence>
<dbReference type="EMBL" id="RAWE01000001">
    <property type="protein sequence ID" value="RKH07829.1"/>
    <property type="molecule type" value="Genomic_DNA"/>
</dbReference>
<feature type="signal peptide" evidence="1">
    <location>
        <begin position="1"/>
        <end position="20"/>
    </location>
</feature>
<dbReference type="RefSeq" id="WP_120600418.1">
    <property type="nucleotide sequence ID" value="NZ_RAWE01000001.1"/>
</dbReference>
<name>A0A3A8KL14_9BACT</name>
<organism evidence="2 3">
    <name type="scientific">Corallococcus carmarthensis</name>
    <dbReference type="NCBI Taxonomy" id="2316728"/>
    <lineage>
        <taxon>Bacteria</taxon>
        <taxon>Pseudomonadati</taxon>
        <taxon>Myxococcota</taxon>
        <taxon>Myxococcia</taxon>
        <taxon>Myxococcales</taxon>
        <taxon>Cystobacterineae</taxon>
        <taxon>Myxococcaceae</taxon>
        <taxon>Corallococcus</taxon>
    </lineage>
</organism>
<feature type="chain" id="PRO_5017303414" evidence="1">
    <location>
        <begin position="21"/>
        <end position="463"/>
    </location>
</feature>
<sequence>MVWKKWTSRILMVGGLSLLAACGSESRPAEVIHSQAAGDVALLIEREDGAGPYVESTAERFRVVASGEAIKSVRWSANAGAVEPAAERVTWTLPTAGSASLSVFVETESGKTAEGAFHFNVVAAPLASSSAIDTGPDVTGSSCDIAFDSTGNGHVIYTNDTHNSLWYASWDGTSWTRELIEGPGFNNGGVFVVKGVLAVDPVTGTPHVAYSKGTGSLATATTRVGYATRVNGTWVREEVDAAVVMRFSLALNPAQAQRPVIVFSTNSTGTLKVATRTAANTWSTVSPSAASLSLTSDALFDATGALHFITHQNASGYVNQSLQVLRGSTLESFPLKTSTTAPWLATAWAPDSHLLALSNNISEGEWNAIEDIAVGTPAASSTRRVSTVDYKYASSDLAYGGGKPVVALRNGTALALGTTDAQGFWTYTQLGTVQDSSRPSVAIRPTDGVPHVCYQRDGKVSFQ</sequence>
<keyword evidence="3" id="KW-1185">Reference proteome</keyword>
<dbReference type="SUPFAM" id="SSF89372">
    <property type="entry name" value="Fucose-specific lectin"/>
    <property type="match status" value="1"/>
</dbReference>
<keyword evidence="1" id="KW-0732">Signal</keyword>
<protein>
    <submittedName>
        <fullName evidence="2">Uncharacterized protein</fullName>
    </submittedName>
</protein>
<proteinExistence type="predicted"/>
<dbReference type="PROSITE" id="PS51257">
    <property type="entry name" value="PROKAR_LIPOPROTEIN"/>
    <property type="match status" value="1"/>
</dbReference>
<gene>
    <name evidence="2" type="ORF">D7X32_00015</name>
</gene>
<dbReference type="Gene3D" id="2.120.10.70">
    <property type="entry name" value="Fucose-specific lectin"/>
    <property type="match status" value="1"/>
</dbReference>
<evidence type="ECO:0000313" key="2">
    <source>
        <dbReference type="EMBL" id="RKH07829.1"/>
    </source>
</evidence>
<dbReference type="OrthoDB" id="5485953at2"/>
<evidence type="ECO:0000313" key="3">
    <source>
        <dbReference type="Proteomes" id="UP000268313"/>
    </source>
</evidence>